<proteinExistence type="predicted"/>
<keyword evidence="1" id="KW-0472">Membrane</keyword>
<keyword evidence="1" id="KW-1133">Transmembrane helix</keyword>
<name>A0A834I9V0_RHYFE</name>
<organism evidence="2 3">
    <name type="scientific">Rhynchophorus ferrugineus</name>
    <name type="common">Red palm weevil</name>
    <name type="synonym">Curculio ferrugineus</name>
    <dbReference type="NCBI Taxonomy" id="354439"/>
    <lineage>
        <taxon>Eukaryota</taxon>
        <taxon>Metazoa</taxon>
        <taxon>Ecdysozoa</taxon>
        <taxon>Arthropoda</taxon>
        <taxon>Hexapoda</taxon>
        <taxon>Insecta</taxon>
        <taxon>Pterygota</taxon>
        <taxon>Neoptera</taxon>
        <taxon>Endopterygota</taxon>
        <taxon>Coleoptera</taxon>
        <taxon>Polyphaga</taxon>
        <taxon>Cucujiformia</taxon>
        <taxon>Curculionidae</taxon>
        <taxon>Dryophthorinae</taxon>
        <taxon>Rhynchophorus</taxon>
    </lineage>
</organism>
<protein>
    <submittedName>
        <fullName evidence="2">Uncharacterized protein</fullName>
    </submittedName>
</protein>
<gene>
    <name evidence="2" type="ORF">GWI33_011322</name>
</gene>
<keyword evidence="3" id="KW-1185">Reference proteome</keyword>
<accession>A0A834I9V0</accession>
<feature type="transmembrane region" description="Helical" evidence="1">
    <location>
        <begin position="102"/>
        <end position="121"/>
    </location>
</feature>
<evidence type="ECO:0000256" key="1">
    <source>
        <dbReference type="SAM" id="Phobius"/>
    </source>
</evidence>
<evidence type="ECO:0000313" key="3">
    <source>
        <dbReference type="Proteomes" id="UP000625711"/>
    </source>
</evidence>
<dbReference type="AlphaFoldDB" id="A0A834I9V0"/>
<dbReference type="EMBL" id="JAACXV010009270">
    <property type="protein sequence ID" value="KAF7275734.1"/>
    <property type="molecule type" value="Genomic_DNA"/>
</dbReference>
<reference evidence="2" key="1">
    <citation type="submission" date="2020-08" db="EMBL/GenBank/DDBJ databases">
        <title>Genome sequencing and assembly of the red palm weevil Rhynchophorus ferrugineus.</title>
        <authorList>
            <person name="Dias G.B."/>
            <person name="Bergman C.M."/>
            <person name="Manee M."/>
        </authorList>
    </citation>
    <scope>NUCLEOTIDE SEQUENCE</scope>
    <source>
        <strain evidence="2">AA-2017</strain>
        <tissue evidence="2">Whole larva</tissue>
    </source>
</reference>
<keyword evidence="1" id="KW-0812">Transmembrane</keyword>
<dbReference type="Proteomes" id="UP000625711">
    <property type="component" value="Unassembled WGS sequence"/>
</dbReference>
<sequence length="128" mass="14751">MKHWFSSKASKGGNILDKLQKDIKSKFPQIQIPKNLNLDQLPKVNLKYIKDLADQVVKSFHQPSGSKPTPGQVASSGPMKFPYTFSAKLAQFPYKFYFQNNWVWRYYPIGIVACLPIFWCISKMGKTF</sequence>
<dbReference type="OrthoDB" id="6067390at2759"/>
<comment type="caution">
    <text evidence="2">The sequence shown here is derived from an EMBL/GenBank/DDBJ whole genome shotgun (WGS) entry which is preliminary data.</text>
</comment>
<evidence type="ECO:0000313" key="2">
    <source>
        <dbReference type="EMBL" id="KAF7275734.1"/>
    </source>
</evidence>